<dbReference type="PANTHER" id="PTHR47723">
    <property type="entry name" value="OS05G0353850 PROTEIN"/>
    <property type="match status" value="1"/>
</dbReference>
<name>A0A7J8MP80_9ROSI</name>
<feature type="domain" description="RNase H type-1" evidence="1">
    <location>
        <begin position="147"/>
        <end position="265"/>
    </location>
</feature>
<organism evidence="3 4">
    <name type="scientific">Gossypium lobatum</name>
    <dbReference type="NCBI Taxonomy" id="34289"/>
    <lineage>
        <taxon>Eukaryota</taxon>
        <taxon>Viridiplantae</taxon>
        <taxon>Streptophyta</taxon>
        <taxon>Embryophyta</taxon>
        <taxon>Tracheophyta</taxon>
        <taxon>Spermatophyta</taxon>
        <taxon>Magnoliopsida</taxon>
        <taxon>eudicotyledons</taxon>
        <taxon>Gunneridae</taxon>
        <taxon>Pentapetalae</taxon>
        <taxon>rosids</taxon>
        <taxon>malvids</taxon>
        <taxon>Malvales</taxon>
        <taxon>Malvaceae</taxon>
        <taxon>Malvoideae</taxon>
        <taxon>Gossypium</taxon>
    </lineage>
</organism>
<proteinExistence type="predicted"/>
<dbReference type="Proteomes" id="UP000593572">
    <property type="component" value="Unassembled WGS sequence"/>
</dbReference>
<dbReference type="InterPro" id="IPR012337">
    <property type="entry name" value="RNaseH-like_sf"/>
</dbReference>
<dbReference type="InterPro" id="IPR053151">
    <property type="entry name" value="RNase_H-like"/>
</dbReference>
<protein>
    <recommendedName>
        <fullName evidence="5">Reverse transcriptase zinc-binding domain-containing protein</fullName>
    </recommendedName>
</protein>
<evidence type="ECO:0000313" key="4">
    <source>
        <dbReference type="Proteomes" id="UP000593572"/>
    </source>
</evidence>
<sequence length="279" mass="31649">MLNHLREVVSSKVLALEEEDRLIWIHDNNGVFSVKKLSKLLIKGVEDISFAFDKIWKLKVPPRVKSFLWMISINRLPTKEFLTRRGVQLRQLERVSMCVQKPMVDISDSDILVCVAGKERALIQVRAVQEELRVQERSWYVWVKFNVSGVANEDEAGCGGVLRNSNGVARALFFSLVAAKDSIAAEIGAIIIVLDVYSAMGWKGKGSLIIEIGSNEWFSWIEKKRLRPWMLQSIFKDIENRMDKVGNISFLKAEKHGNEMASVLALAGIKKPGMFKAWC</sequence>
<dbReference type="InterPro" id="IPR002156">
    <property type="entry name" value="RNaseH_domain"/>
</dbReference>
<reference evidence="3 4" key="1">
    <citation type="journal article" date="2019" name="Genome Biol. Evol.">
        <title>Insights into the evolution of the New World diploid cottons (Gossypium, subgenus Houzingenia) based on genome sequencing.</title>
        <authorList>
            <person name="Grover C.E."/>
            <person name="Arick M.A. 2nd"/>
            <person name="Thrash A."/>
            <person name="Conover J.L."/>
            <person name="Sanders W.S."/>
            <person name="Peterson D.G."/>
            <person name="Frelichowski J.E."/>
            <person name="Scheffler J.A."/>
            <person name="Scheffler B.E."/>
            <person name="Wendel J.F."/>
        </authorList>
    </citation>
    <scope>NUCLEOTIDE SEQUENCE [LARGE SCALE GENOMIC DNA]</scope>
    <source>
        <strain evidence="3">157</strain>
        <tissue evidence="3">Leaf</tissue>
    </source>
</reference>
<dbReference type="SUPFAM" id="SSF53098">
    <property type="entry name" value="Ribonuclease H-like"/>
    <property type="match status" value="1"/>
</dbReference>
<dbReference type="InterPro" id="IPR036397">
    <property type="entry name" value="RNaseH_sf"/>
</dbReference>
<dbReference type="Gene3D" id="3.30.420.10">
    <property type="entry name" value="Ribonuclease H-like superfamily/Ribonuclease H"/>
    <property type="match status" value="1"/>
</dbReference>
<evidence type="ECO:0008006" key="5">
    <source>
        <dbReference type="Google" id="ProtNLM"/>
    </source>
</evidence>
<dbReference type="GO" id="GO:0004523">
    <property type="term" value="F:RNA-DNA hybrid ribonuclease activity"/>
    <property type="evidence" value="ECO:0007669"/>
    <property type="project" value="InterPro"/>
</dbReference>
<dbReference type="GO" id="GO:0003676">
    <property type="term" value="F:nucleic acid binding"/>
    <property type="evidence" value="ECO:0007669"/>
    <property type="project" value="InterPro"/>
</dbReference>
<comment type="caution">
    <text evidence="3">The sequence shown here is derived from an EMBL/GenBank/DDBJ whole genome shotgun (WGS) entry which is preliminary data.</text>
</comment>
<dbReference type="InterPro" id="IPR026960">
    <property type="entry name" value="RVT-Znf"/>
</dbReference>
<dbReference type="PANTHER" id="PTHR47723:SF22">
    <property type="entry name" value="RNASE H TYPE-1 DOMAIN-CONTAINING PROTEIN"/>
    <property type="match status" value="1"/>
</dbReference>
<dbReference type="EMBL" id="JABEZX010000009">
    <property type="protein sequence ID" value="MBA0566549.1"/>
    <property type="molecule type" value="Genomic_DNA"/>
</dbReference>
<dbReference type="AlphaFoldDB" id="A0A7J8MP80"/>
<evidence type="ECO:0000259" key="2">
    <source>
        <dbReference type="Pfam" id="PF13966"/>
    </source>
</evidence>
<keyword evidence="4" id="KW-1185">Reference proteome</keyword>
<evidence type="ECO:0000313" key="3">
    <source>
        <dbReference type="EMBL" id="MBA0566549.1"/>
    </source>
</evidence>
<accession>A0A7J8MP80</accession>
<dbReference type="Pfam" id="PF13456">
    <property type="entry name" value="RVT_3"/>
    <property type="match status" value="1"/>
</dbReference>
<feature type="domain" description="Reverse transcriptase zinc-binding" evidence="2">
    <location>
        <begin position="32"/>
        <end position="91"/>
    </location>
</feature>
<dbReference type="Pfam" id="PF13966">
    <property type="entry name" value="zf-RVT"/>
    <property type="match status" value="1"/>
</dbReference>
<evidence type="ECO:0000259" key="1">
    <source>
        <dbReference type="Pfam" id="PF13456"/>
    </source>
</evidence>
<gene>
    <name evidence="3" type="ORF">Golob_011358</name>
</gene>